<sequence>MGGGIGEKAKCFFPNWEAIRGTNCTKLIVFINGGGTTWLKAGHYLCNKVSSIFFALPQCCSNKAKKKKGKEKRAATSQRYYLEPTRATSLRRELILVSS</sequence>
<name>A0A914CDF8_9BILA</name>
<evidence type="ECO:0000313" key="2">
    <source>
        <dbReference type="WBParaSite" id="ACRNAN_Path_93.g343.t1"/>
    </source>
</evidence>
<dbReference type="WBParaSite" id="ACRNAN_Path_93.g343.t1">
    <property type="protein sequence ID" value="ACRNAN_Path_93.g343.t1"/>
    <property type="gene ID" value="ACRNAN_Path_93.g343"/>
</dbReference>
<organism evidence="1 2">
    <name type="scientific">Acrobeloides nanus</name>
    <dbReference type="NCBI Taxonomy" id="290746"/>
    <lineage>
        <taxon>Eukaryota</taxon>
        <taxon>Metazoa</taxon>
        <taxon>Ecdysozoa</taxon>
        <taxon>Nematoda</taxon>
        <taxon>Chromadorea</taxon>
        <taxon>Rhabditida</taxon>
        <taxon>Tylenchina</taxon>
        <taxon>Cephalobomorpha</taxon>
        <taxon>Cephaloboidea</taxon>
        <taxon>Cephalobidae</taxon>
        <taxon>Acrobeloides</taxon>
    </lineage>
</organism>
<keyword evidence="1" id="KW-1185">Reference proteome</keyword>
<dbReference type="AlphaFoldDB" id="A0A914CDF8"/>
<protein>
    <submittedName>
        <fullName evidence="2">Uncharacterized protein</fullName>
    </submittedName>
</protein>
<reference evidence="2" key="1">
    <citation type="submission" date="2022-11" db="UniProtKB">
        <authorList>
            <consortium name="WormBaseParasite"/>
        </authorList>
    </citation>
    <scope>IDENTIFICATION</scope>
</reference>
<proteinExistence type="predicted"/>
<dbReference type="Proteomes" id="UP000887540">
    <property type="component" value="Unplaced"/>
</dbReference>
<evidence type="ECO:0000313" key="1">
    <source>
        <dbReference type="Proteomes" id="UP000887540"/>
    </source>
</evidence>
<accession>A0A914CDF8</accession>